<reference evidence="2" key="1">
    <citation type="submission" date="2020-08" db="EMBL/GenBank/DDBJ databases">
        <title>Multicomponent nature underlies the extraordinary mechanical properties of spider dragline silk.</title>
        <authorList>
            <person name="Kono N."/>
            <person name="Nakamura H."/>
            <person name="Mori M."/>
            <person name="Yoshida Y."/>
            <person name="Ohtoshi R."/>
            <person name="Malay A.D."/>
            <person name="Moran D.A.P."/>
            <person name="Tomita M."/>
            <person name="Numata K."/>
            <person name="Arakawa K."/>
        </authorList>
    </citation>
    <scope>NUCLEOTIDE SEQUENCE</scope>
</reference>
<comment type="caution">
    <text evidence="2">The sequence shown here is derived from an EMBL/GenBank/DDBJ whole genome shotgun (WGS) entry which is preliminary data.</text>
</comment>
<accession>A0A8X6SGS9</accession>
<dbReference type="AlphaFoldDB" id="A0A8X6SGS9"/>
<sequence>MSTKLAGELDTGSFVSDRPPDQASTHAPKCPRNVRAVEDGLKWLQPTFSNFSYFVAMNVHMRWDPLKMDRMFFGDKV</sequence>
<dbReference type="Proteomes" id="UP000887159">
    <property type="component" value="Unassembled WGS sequence"/>
</dbReference>
<feature type="region of interest" description="Disordered" evidence="1">
    <location>
        <begin position="1"/>
        <end position="30"/>
    </location>
</feature>
<name>A0A8X6SGS9_TRICX</name>
<evidence type="ECO:0000313" key="2">
    <source>
        <dbReference type="EMBL" id="GFY13016.1"/>
    </source>
</evidence>
<proteinExistence type="predicted"/>
<dbReference type="EMBL" id="BMAU01021319">
    <property type="protein sequence ID" value="GFY13016.1"/>
    <property type="molecule type" value="Genomic_DNA"/>
</dbReference>
<keyword evidence="3" id="KW-1185">Reference proteome</keyword>
<evidence type="ECO:0000313" key="3">
    <source>
        <dbReference type="Proteomes" id="UP000887159"/>
    </source>
</evidence>
<gene>
    <name evidence="2" type="ORF">TNCV_665821</name>
</gene>
<organism evidence="2 3">
    <name type="scientific">Trichonephila clavipes</name>
    <name type="common">Golden silk orbweaver</name>
    <name type="synonym">Nephila clavipes</name>
    <dbReference type="NCBI Taxonomy" id="2585209"/>
    <lineage>
        <taxon>Eukaryota</taxon>
        <taxon>Metazoa</taxon>
        <taxon>Ecdysozoa</taxon>
        <taxon>Arthropoda</taxon>
        <taxon>Chelicerata</taxon>
        <taxon>Arachnida</taxon>
        <taxon>Araneae</taxon>
        <taxon>Araneomorphae</taxon>
        <taxon>Entelegynae</taxon>
        <taxon>Araneoidea</taxon>
        <taxon>Nephilidae</taxon>
        <taxon>Trichonephila</taxon>
    </lineage>
</organism>
<protein>
    <submittedName>
        <fullName evidence="2">Uncharacterized protein</fullName>
    </submittedName>
</protein>
<evidence type="ECO:0000256" key="1">
    <source>
        <dbReference type="SAM" id="MobiDB-lite"/>
    </source>
</evidence>